<name>A0ABR1VXI8_9PEZI</name>
<sequence length="186" mass="21066">MEPPDSEELRKDFTKEAIIHVPDTVDEWHTVSGCVWSSPTPITGKARLSHIYPNHAEFFMHFLGVPVLMLDMLYKDLMVKGSSGNSNAAEMKQTLLHFSALLAKKKDHALDPRLILDSNVFPVRIPGGQTQLCSASADFAIVDRKAFGTAFQDKAQLLDFTFEKTHELRSFFEWVDMGNRRLSVRE</sequence>
<organism evidence="1 2">
    <name type="scientific">Apiospora phragmitis</name>
    <dbReference type="NCBI Taxonomy" id="2905665"/>
    <lineage>
        <taxon>Eukaryota</taxon>
        <taxon>Fungi</taxon>
        <taxon>Dikarya</taxon>
        <taxon>Ascomycota</taxon>
        <taxon>Pezizomycotina</taxon>
        <taxon>Sordariomycetes</taxon>
        <taxon>Xylariomycetidae</taxon>
        <taxon>Amphisphaeriales</taxon>
        <taxon>Apiosporaceae</taxon>
        <taxon>Apiospora</taxon>
    </lineage>
</organism>
<dbReference type="GeneID" id="92087719"/>
<dbReference type="EMBL" id="JAQQWL010000004">
    <property type="protein sequence ID" value="KAK8075975.1"/>
    <property type="molecule type" value="Genomic_DNA"/>
</dbReference>
<evidence type="ECO:0000313" key="2">
    <source>
        <dbReference type="Proteomes" id="UP001480595"/>
    </source>
</evidence>
<dbReference type="RefSeq" id="XP_066718934.1">
    <property type="nucleotide sequence ID" value="XM_066854656.1"/>
</dbReference>
<proteinExistence type="predicted"/>
<evidence type="ECO:0000313" key="1">
    <source>
        <dbReference type="EMBL" id="KAK8075975.1"/>
    </source>
</evidence>
<accession>A0ABR1VXI8</accession>
<comment type="caution">
    <text evidence="1">The sequence shown here is derived from an EMBL/GenBank/DDBJ whole genome shotgun (WGS) entry which is preliminary data.</text>
</comment>
<gene>
    <name evidence="1" type="ORF">PG994_003247</name>
</gene>
<protein>
    <submittedName>
        <fullName evidence="1">Uncharacterized protein</fullName>
    </submittedName>
</protein>
<dbReference type="Proteomes" id="UP001480595">
    <property type="component" value="Unassembled WGS sequence"/>
</dbReference>
<keyword evidence="2" id="KW-1185">Reference proteome</keyword>
<reference evidence="1 2" key="1">
    <citation type="submission" date="2023-01" db="EMBL/GenBank/DDBJ databases">
        <title>Analysis of 21 Apiospora genomes using comparative genomics revels a genus with tremendous synthesis potential of carbohydrate active enzymes and secondary metabolites.</title>
        <authorList>
            <person name="Sorensen T."/>
        </authorList>
    </citation>
    <scope>NUCLEOTIDE SEQUENCE [LARGE SCALE GENOMIC DNA]</scope>
    <source>
        <strain evidence="1 2">CBS 135458</strain>
    </source>
</reference>